<evidence type="ECO:0000259" key="4">
    <source>
        <dbReference type="Pfam" id="PF25990"/>
    </source>
</evidence>
<dbReference type="Proteomes" id="UP000886860">
    <property type="component" value="Unassembled WGS sequence"/>
</dbReference>
<dbReference type="Gene3D" id="2.40.50.100">
    <property type="match status" value="2"/>
</dbReference>
<keyword evidence="1" id="KW-0175">Coiled coil</keyword>
<dbReference type="Pfam" id="PF25917">
    <property type="entry name" value="BSH_RND"/>
    <property type="match status" value="1"/>
</dbReference>
<dbReference type="GO" id="GO:0015562">
    <property type="term" value="F:efflux transmembrane transporter activity"/>
    <property type="evidence" value="ECO:0007669"/>
    <property type="project" value="TreeGrafter"/>
</dbReference>
<accession>A0A9D1GJ78</accession>
<dbReference type="AlphaFoldDB" id="A0A9D1GJ78"/>
<evidence type="ECO:0000313" key="6">
    <source>
        <dbReference type="Proteomes" id="UP000886860"/>
    </source>
</evidence>
<dbReference type="EMBL" id="DVKS01000114">
    <property type="protein sequence ID" value="HIT41768.1"/>
    <property type="molecule type" value="Genomic_DNA"/>
</dbReference>
<dbReference type="InterPro" id="IPR058636">
    <property type="entry name" value="Beta-barrel_YknX"/>
</dbReference>
<dbReference type="Pfam" id="PF25990">
    <property type="entry name" value="Beta-barrel_YknX"/>
    <property type="match status" value="1"/>
</dbReference>
<comment type="caution">
    <text evidence="5">The sequence shown here is derived from an EMBL/GenBank/DDBJ whole genome shotgun (WGS) entry which is preliminary data.</text>
</comment>
<feature type="domain" description="Multidrug resistance protein MdtA-like barrel-sandwich hybrid" evidence="3">
    <location>
        <begin position="77"/>
        <end position="173"/>
    </location>
</feature>
<proteinExistence type="predicted"/>
<evidence type="ECO:0000313" key="5">
    <source>
        <dbReference type="EMBL" id="HIT41768.1"/>
    </source>
</evidence>
<dbReference type="GO" id="GO:1990281">
    <property type="term" value="C:efflux pump complex"/>
    <property type="evidence" value="ECO:0007669"/>
    <property type="project" value="TreeGrafter"/>
</dbReference>
<evidence type="ECO:0000256" key="2">
    <source>
        <dbReference type="SAM" id="MobiDB-lite"/>
    </source>
</evidence>
<feature type="coiled-coil region" evidence="1">
    <location>
        <begin position="315"/>
        <end position="349"/>
    </location>
</feature>
<dbReference type="Gene3D" id="2.40.420.20">
    <property type="match status" value="1"/>
</dbReference>
<protein>
    <submittedName>
        <fullName evidence="5">HlyD family efflux transporter periplasmic adaptor subunit</fullName>
    </submittedName>
</protein>
<dbReference type="Gene3D" id="1.10.287.470">
    <property type="entry name" value="Helix hairpin bin"/>
    <property type="match status" value="1"/>
</dbReference>
<reference evidence="5" key="2">
    <citation type="journal article" date="2021" name="PeerJ">
        <title>Extensive microbial diversity within the chicken gut microbiome revealed by metagenomics and culture.</title>
        <authorList>
            <person name="Gilroy R."/>
            <person name="Ravi A."/>
            <person name="Getino M."/>
            <person name="Pursley I."/>
            <person name="Horton D.L."/>
            <person name="Alikhan N.F."/>
            <person name="Baker D."/>
            <person name="Gharbi K."/>
            <person name="Hall N."/>
            <person name="Watson M."/>
            <person name="Adriaenssens E.M."/>
            <person name="Foster-Nyarko E."/>
            <person name="Jarju S."/>
            <person name="Secka A."/>
            <person name="Antonio M."/>
            <person name="Oren A."/>
            <person name="Chaudhuri R.R."/>
            <person name="La Ragione R."/>
            <person name="Hildebrand F."/>
            <person name="Pallen M.J."/>
        </authorList>
    </citation>
    <scope>NUCLEOTIDE SEQUENCE</scope>
    <source>
        <strain evidence="5">CHK123-3438</strain>
    </source>
</reference>
<organism evidence="5 6">
    <name type="scientific">Candidatus Caccovicinus merdipullorum</name>
    <dbReference type="NCBI Taxonomy" id="2840724"/>
    <lineage>
        <taxon>Bacteria</taxon>
        <taxon>Bacillati</taxon>
        <taxon>Bacillota</taxon>
        <taxon>Clostridia</taxon>
        <taxon>Eubacteriales</taxon>
        <taxon>Candidatus Caccovicinus</taxon>
    </lineage>
</organism>
<feature type="domain" description="YknX-like beta-barrel" evidence="4">
    <location>
        <begin position="389"/>
        <end position="456"/>
    </location>
</feature>
<feature type="region of interest" description="Disordered" evidence="2">
    <location>
        <begin position="545"/>
        <end position="566"/>
    </location>
</feature>
<sequence>MEERMDKRRKKKKKQIAALALVLVIVCGGGAFAYQRSRQASQAAAAAASQQRTATVERRNITSELSSSGTLSPKDTYEITSLVEGEIISADFEEGDQVEQGQVLYVIDSSSMETQLTSANNSLTRAEKSYQDAVDDYNEIQAKLSGNTYKATKTGYISEMLIDVGDSVGSNTQICNVYNDQIMKLRLPFLSGEAGIISQGMTALITLSDTGEQLTGTVSSVSAREEVLTGGTLVRYVTIEVANPGGLTSSMTATAVINDCYCAQEGTFEASVDTVMSGDLDGTVKVEALLVTEGSYITEGTPIFQITADSAADILDTYENAVDNAQSSVESAQNQLESTQDSYDNYTITAPISGQIITKTSKVGDNIDRSGSSTTTMAVIYDLSELTFEMSIDELDIQNVKVGQTVQVTADAFEGQTFTGTVTNVSLQSTASNGVTNYPVTVTLDEVGDLLPGMNVDGVIILDSVENALSIPVDSLMRGNQVYVKDDTVTEAQGAVPAGFRAVEVETGLISSDYVEILSGLEEGQEVYVAESSTDSSAAFMMMPGGGGGMPGGGGPGGGGGGGGRP</sequence>
<dbReference type="SUPFAM" id="SSF111369">
    <property type="entry name" value="HlyD-like secretion proteins"/>
    <property type="match status" value="2"/>
</dbReference>
<dbReference type="PANTHER" id="PTHR30469">
    <property type="entry name" value="MULTIDRUG RESISTANCE PROTEIN MDTA"/>
    <property type="match status" value="1"/>
</dbReference>
<evidence type="ECO:0000256" key="1">
    <source>
        <dbReference type="SAM" id="Coils"/>
    </source>
</evidence>
<evidence type="ECO:0000259" key="3">
    <source>
        <dbReference type="Pfam" id="PF25917"/>
    </source>
</evidence>
<dbReference type="Gene3D" id="2.40.30.170">
    <property type="match status" value="1"/>
</dbReference>
<reference evidence="5" key="1">
    <citation type="submission" date="2020-10" db="EMBL/GenBank/DDBJ databases">
        <authorList>
            <person name="Gilroy R."/>
        </authorList>
    </citation>
    <scope>NUCLEOTIDE SEQUENCE</scope>
    <source>
        <strain evidence="5">CHK123-3438</strain>
    </source>
</reference>
<dbReference type="PANTHER" id="PTHR30469:SF33">
    <property type="entry name" value="SLR1207 PROTEIN"/>
    <property type="match status" value="1"/>
</dbReference>
<dbReference type="InterPro" id="IPR058625">
    <property type="entry name" value="MdtA-like_BSH"/>
</dbReference>
<name>A0A9D1GJ78_9FIRM</name>
<gene>
    <name evidence="5" type="ORF">IAB60_06685</name>
</gene>